<accession>A0ABS4YK38</accession>
<evidence type="ECO:0000313" key="3">
    <source>
        <dbReference type="Proteomes" id="UP000698222"/>
    </source>
</evidence>
<dbReference type="InterPro" id="IPR006311">
    <property type="entry name" value="TAT_signal"/>
</dbReference>
<dbReference type="InterPro" id="IPR050490">
    <property type="entry name" value="Bact_solute-bd_prot1"/>
</dbReference>
<feature type="signal peptide" evidence="1">
    <location>
        <begin position="1"/>
        <end position="22"/>
    </location>
</feature>
<dbReference type="Proteomes" id="UP000698222">
    <property type="component" value="Unassembled WGS sequence"/>
</dbReference>
<dbReference type="RefSeq" id="WP_209890714.1">
    <property type="nucleotide sequence ID" value="NZ_BAAAJV010000018.1"/>
</dbReference>
<dbReference type="PROSITE" id="PS51318">
    <property type="entry name" value="TAT"/>
    <property type="match status" value="1"/>
</dbReference>
<dbReference type="PANTHER" id="PTHR43649:SF12">
    <property type="entry name" value="DIACETYLCHITOBIOSE BINDING PROTEIN DASA"/>
    <property type="match status" value="1"/>
</dbReference>
<name>A0ABS4YK38_9MICO</name>
<organism evidence="2 3">
    <name type="scientific">Brachybacterium fresconis</name>
    <dbReference type="NCBI Taxonomy" id="173363"/>
    <lineage>
        <taxon>Bacteria</taxon>
        <taxon>Bacillati</taxon>
        <taxon>Actinomycetota</taxon>
        <taxon>Actinomycetes</taxon>
        <taxon>Micrococcales</taxon>
        <taxon>Dermabacteraceae</taxon>
        <taxon>Brachybacterium</taxon>
    </lineage>
</organism>
<dbReference type="InterPro" id="IPR006059">
    <property type="entry name" value="SBP"/>
</dbReference>
<proteinExistence type="predicted"/>
<keyword evidence="3" id="KW-1185">Reference proteome</keyword>
<dbReference type="PROSITE" id="PS51257">
    <property type="entry name" value="PROKAR_LIPOPROTEIN"/>
    <property type="match status" value="1"/>
</dbReference>
<gene>
    <name evidence="2" type="ORF">JOF44_002076</name>
</gene>
<dbReference type="Pfam" id="PF01547">
    <property type="entry name" value="SBP_bac_1"/>
    <property type="match status" value="1"/>
</dbReference>
<reference evidence="2 3" key="1">
    <citation type="submission" date="2021-03" db="EMBL/GenBank/DDBJ databases">
        <title>Sequencing the genomes of 1000 actinobacteria strains.</title>
        <authorList>
            <person name="Klenk H.-P."/>
        </authorList>
    </citation>
    <scope>NUCLEOTIDE SEQUENCE [LARGE SCALE GENOMIC DNA]</scope>
    <source>
        <strain evidence="2 3">DSM 14564</strain>
    </source>
</reference>
<sequence>MRLTRRGLLSAAGAAGLTSALGACGYSGLGTSEANELSILTPLFEDAAGKEALEGVIGASFQEQHPGLGISVDYTPWDKLNEKLSTAFAGGLVPDVIMSGVGWTPPFAEKGIFGELPESTLDGLAVHERILDSCRYDDRLFALPYQMEGRFFAYRREMLEEHGISETPTTLEDFRAMGKELQGGDAVPIDLFSNNIRQTWIHLMAAYGGKLFSEDGTQVTFDDGTGEAAIEFMIHLIEDGSTEFGLRWAQGQPRPIQQGRVAMELLNNAVWPTVAEQTPELVTEENMGMFLLPAASGGDPVMFQGGTLISISGTTERPDLARAYLAHSLTPTPLIAASRHGGRAPGVTDLPEDEVLSRNRFSEYVLENLDYAGGAEGGSPAWMEIRDQVGPQVEAAVTGAQSPAETIAELKRLSEDALRRI</sequence>
<comment type="caution">
    <text evidence="2">The sequence shown here is derived from an EMBL/GenBank/DDBJ whole genome shotgun (WGS) entry which is preliminary data.</text>
</comment>
<protein>
    <submittedName>
        <fullName evidence="2">Multiple sugar transport system substrate-binding protein</fullName>
    </submittedName>
</protein>
<dbReference type="EMBL" id="JAGIOC010000001">
    <property type="protein sequence ID" value="MBP2409173.1"/>
    <property type="molecule type" value="Genomic_DNA"/>
</dbReference>
<evidence type="ECO:0000256" key="1">
    <source>
        <dbReference type="SAM" id="SignalP"/>
    </source>
</evidence>
<keyword evidence="1" id="KW-0732">Signal</keyword>
<keyword evidence="2" id="KW-0813">Transport</keyword>
<keyword evidence="2" id="KW-0762">Sugar transport</keyword>
<dbReference type="PANTHER" id="PTHR43649">
    <property type="entry name" value="ARABINOSE-BINDING PROTEIN-RELATED"/>
    <property type="match status" value="1"/>
</dbReference>
<dbReference type="SUPFAM" id="SSF53850">
    <property type="entry name" value="Periplasmic binding protein-like II"/>
    <property type="match status" value="1"/>
</dbReference>
<dbReference type="Gene3D" id="3.40.190.10">
    <property type="entry name" value="Periplasmic binding protein-like II"/>
    <property type="match status" value="2"/>
</dbReference>
<evidence type="ECO:0000313" key="2">
    <source>
        <dbReference type="EMBL" id="MBP2409173.1"/>
    </source>
</evidence>
<feature type="chain" id="PRO_5047133144" evidence="1">
    <location>
        <begin position="23"/>
        <end position="421"/>
    </location>
</feature>